<gene>
    <name evidence="2" type="ORF">KWG56_12835</name>
</gene>
<accession>A0ABX8TE56</accession>
<feature type="transmembrane region" description="Helical" evidence="1">
    <location>
        <begin position="127"/>
        <end position="147"/>
    </location>
</feature>
<feature type="transmembrane region" description="Helical" evidence="1">
    <location>
        <begin position="192"/>
        <end position="211"/>
    </location>
</feature>
<keyword evidence="3" id="KW-1185">Reference proteome</keyword>
<keyword evidence="1" id="KW-0812">Transmembrane</keyword>
<proteinExistence type="predicted"/>
<evidence type="ECO:0000313" key="2">
    <source>
        <dbReference type="EMBL" id="QYC09476.1"/>
    </source>
</evidence>
<evidence type="ECO:0008006" key="4">
    <source>
        <dbReference type="Google" id="ProtNLM"/>
    </source>
</evidence>
<sequence length="216" mass="22988">MTNLSSKSMPQWARPLGGIALIFAVCGVAGYGVGHLAAEVFPHALPAADLRWSDVLACLLAGGLIFGAIAVLITSLNARRLGRMYKLEGPASAHEIAVARFQALVIGFSGLILLLPMVFSLTGLPPLFGVAAIALLFVAHTVMNWRVYRQADELLRRSVLETATIAFFLGQGLLFIWAAAERLGVATPLTAWDVYAVLMAVYLAASLTVSVRRGLA</sequence>
<feature type="transmembrane region" description="Helical" evidence="1">
    <location>
        <begin position="12"/>
        <end position="34"/>
    </location>
</feature>
<feature type="transmembrane region" description="Helical" evidence="1">
    <location>
        <begin position="97"/>
        <end position="121"/>
    </location>
</feature>
<reference evidence="2 3" key="1">
    <citation type="submission" date="2021-07" db="EMBL/GenBank/DDBJ databases">
        <title>Isolation and characterization of bacteria from a gold mining with a capacity of golden bioaccumulation.</title>
        <authorList>
            <person name="Yang X.J."/>
        </authorList>
    </citation>
    <scope>NUCLEOTIDE SEQUENCE [LARGE SCALE GENOMIC DNA]</scope>
    <source>
        <strain evidence="2 3">Au29</strain>
    </source>
</reference>
<dbReference type="GeneID" id="94376163"/>
<protein>
    <recommendedName>
        <fullName evidence="4">Beta-carotene 15,15'-monooxygenase</fullName>
    </recommendedName>
</protein>
<organism evidence="2 3">
    <name type="scientific">Brevundimonas nasdae</name>
    <dbReference type="NCBI Taxonomy" id="172043"/>
    <lineage>
        <taxon>Bacteria</taxon>
        <taxon>Pseudomonadati</taxon>
        <taxon>Pseudomonadota</taxon>
        <taxon>Alphaproteobacteria</taxon>
        <taxon>Caulobacterales</taxon>
        <taxon>Caulobacteraceae</taxon>
        <taxon>Brevundimonas</taxon>
    </lineage>
</organism>
<dbReference type="RefSeq" id="WP_219355050.1">
    <property type="nucleotide sequence ID" value="NZ_CP080034.1"/>
</dbReference>
<dbReference type="Proteomes" id="UP000824334">
    <property type="component" value="Chromosome"/>
</dbReference>
<evidence type="ECO:0000256" key="1">
    <source>
        <dbReference type="SAM" id="Phobius"/>
    </source>
</evidence>
<keyword evidence="1" id="KW-1133">Transmembrane helix</keyword>
<keyword evidence="1" id="KW-0472">Membrane</keyword>
<dbReference type="EMBL" id="CP080034">
    <property type="protein sequence ID" value="QYC09476.1"/>
    <property type="molecule type" value="Genomic_DNA"/>
</dbReference>
<evidence type="ECO:0000313" key="3">
    <source>
        <dbReference type="Proteomes" id="UP000824334"/>
    </source>
</evidence>
<feature type="transmembrane region" description="Helical" evidence="1">
    <location>
        <begin position="159"/>
        <end position="180"/>
    </location>
</feature>
<name>A0ABX8TE56_9CAUL</name>
<feature type="transmembrane region" description="Helical" evidence="1">
    <location>
        <begin position="54"/>
        <end position="76"/>
    </location>
</feature>